<proteinExistence type="inferred from homology"/>
<dbReference type="PANTHER" id="PTHR11102:SF147">
    <property type="entry name" value="SEL1L ADAPTOR SUBUNIT OF ERAD E3 UBIQUITIN LIGASE"/>
    <property type="match status" value="1"/>
</dbReference>
<dbReference type="InterPro" id="IPR008271">
    <property type="entry name" value="Ser/Thr_kinase_AS"/>
</dbReference>
<dbReference type="SUPFAM" id="SSF81901">
    <property type="entry name" value="HCP-like"/>
    <property type="match status" value="3"/>
</dbReference>
<evidence type="ECO:0000256" key="1">
    <source>
        <dbReference type="ARBA" id="ARBA00038101"/>
    </source>
</evidence>
<evidence type="ECO:0000313" key="3">
    <source>
        <dbReference type="EMBL" id="KAK8836205.1"/>
    </source>
</evidence>
<dbReference type="SUPFAM" id="SSF56112">
    <property type="entry name" value="Protein kinase-like (PK-like)"/>
    <property type="match status" value="1"/>
</dbReference>
<dbReference type="InterPro" id="IPR011009">
    <property type="entry name" value="Kinase-like_dom_sf"/>
</dbReference>
<evidence type="ECO:0000313" key="4">
    <source>
        <dbReference type="Proteomes" id="UP001470230"/>
    </source>
</evidence>
<organism evidence="3 4">
    <name type="scientific">Tritrichomonas musculus</name>
    <dbReference type="NCBI Taxonomy" id="1915356"/>
    <lineage>
        <taxon>Eukaryota</taxon>
        <taxon>Metamonada</taxon>
        <taxon>Parabasalia</taxon>
        <taxon>Tritrichomonadida</taxon>
        <taxon>Tritrichomonadidae</taxon>
        <taxon>Tritrichomonas</taxon>
    </lineage>
</organism>
<dbReference type="InterPro" id="IPR000719">
    <property type="entry name" value="Prot_kinase_dom"/>
</dbReference>
<keyword evidence="4" id="KW-1185">Reference proteome</keyword>
<dbReference type="PROSITE" id="PS00108">
    <property type="entry name" value="PROTEIN_KINASE_ST"/>
    <property type="match status" value="1"/>
</dbReference>
<gene>
    <name evidence="3" type="ORF">M9Y10_039837</name>
</gene>
<dbReference type="SMART" id="SM00671">
    <property type="entry name" value="SEL1"/>
    <property type="match status" value="11"/>
</dbReference>
<evidence type="ECO:0000259" key="2">
    <source>
        <dbReference type="PROSITE" id="PS50011"/>
    </source>
</evidence>
<dbReference type="InterPro" id="IPR050767">
    <property type="entry name" value="Sel1_AlgK"/>
</dbReference>
<feature type="domain" description="Protein kinase" evidence="2">
    <location>
        <begin position="244"/>
        <end position="542"/>
    </location>
</feature>
<dbReference type="EMBL" id="JAPFFF010000067">
    <property type="protein sequence ID" value="KAK8836205.1"/>
    <property type="molecule type" value="Genomic_DNA"/>
</dbReference>
<dbReference type="InterPro" id="IPR011990">
    <property type="entry name" value="TPR-like_helical_dom_sf"/>
</dbReference>
<comment type="similarity">
    <text evidence="1">Belongs to the sel-1 family.</text>
</comment>
<name>A0ABR2GQI8_9EUKA</name>
<dbReference type="SMART" id="SM00220">
    <property type="entry name" value="S_TKc"/>
    <property type="match status" value="1"/>
</dbReference>
<dbReference type="PANTHER" id="PTHR11102">
    <property type="entry name" value="SEL-1-LIKE PROTEIN"/>
    <property type="match status" value="1"/>
</dbReference>
<reference evidence="3 4" key="1">
    <citation type="submission" date="2024-04" db="EMBL/GenBank/DDBJ databases">
        <title>Tritrichomonas musculus Genome.</title>
        <authorList>
            <person name="Alves-Ferreira E."/>
            <person name="Grigg M."/>
            <person name="Lorenzi H."/>
            <person name="Galac M."/>
        </authorList>
    </citation>
    <scope>NUCLEOTIDE SEQUENCE [LARGE SCALE GENOMIC DNA]</scope>
    <source>
        <strain evidence="3 4">EAF2021</strain>
    </source>
</reference>
<dbReference type="InterPro" id="IPR006597">
    <property type="entry name" value="Sel1-like"/>
</dbReference>
<dbReference type="InterPro" id="IPR001245">
    <property type="entry name" value="Ser-Thr/Tyr_kinase_cat_dom"/>
</dbReference>
<dbReference type="Gene3D" id="1.25.40.10">
    <property type="entry name" value="Tetratricopeptide repeat domain"/>
    <property type="match status" value="3"/>
</dbReference>
<dbReference type="Proteomes" id="UP001470230">
    <property type="component" value="Unassembled WGS sequence"/>
</dbReference>
<dbReference type="Gene3D" id="1.10.510.10">
    <property type="entry name" value="Transferase(Phosphotransferase) domain 1"/>
    <property type="match status" value="1"/>
</dbReference>
<dbReference type="Pfam" id="PF07714">
    <property type="entry name" value="PK_Tyr_Ser-Thr"/>
    <property type="match status" value="1"/>
</dbReference>
<comment type="caution">
    <text evidence="3">The sequence shown here is derived from an EMBL/GenBank/DDBJ whole genome shotgun (WGS) entry which is preliminary data.</text>
</comment>
<accession>A0ABR2GQI8</accession>
<dbReference type="Pfam" id="PF08238">
    <property type="entry name" value="Sel1"/>
    <property type="match status" value="9"/>
</dbReference>
<dbReference type="PROSITE" id="PS50011">
    <property type="entry name" value="PROTEIN_KINASE_DOM"/>
    <property type="match status" value="1"/>
</dbReference>
<protein>
    <recommendedName>
        <fullName evidence="2">Protein kinase domain-containing protein</fullName>
    </recommendedName>
</protein>
<sequence length="1178" mass="139362">MARISLQDIPEEYEIMRKEIFNKKSLDLAPLYSKFKFLYINLSSYNETKADNCENPIQGEIDILYNYFKSYRFIVYHFPDLAMINDIDANNLAKSAIICVEKLCLIIEFDDIFILLNLVEKLKKEGNICIGTNENKEIIEELKSFYSYFVYKIRNNIFIKYTIKSISLFIIRRFFYPTNYFLDPSFFIFDQNKESEEQKIKETLVNISISQNLKEIDDDQLSIINQRVLTKLKSPRNEILDYKFDANDIIVLRTIKAKYEALFKLVIHIKTLHVFMMKEIFKEFHHEEYFVRRYSHRCLTKFYGFVKTKEETVGYIYEFLSNGTMESLIENHSSQINEYFVLLTIIRLCQAIEYLYSNSLIHRDIKTQNILLDHDFIPYLSDFDTIKNIGEGNIKSNSEIDKTMTYDLGSTMFASPEQLNGDLVSYPTDIYSFGKVINKLYEALNNKSQNKIFINDGLSKICNYLYNSCVKNVHTERLEIADIKIIIQKYIYSFEFPYLYEINLLNKMNAINFTLECLFLNEEDFEFSSEALQNFITFYSFLSNNKSESIQANLIGNFFYDNNDYLNALKYYKMSADMGNSDGQVNYGILHYYGQGVKQNYSEAKKYFELAADQKNVSAYNYLGNLYENGNGVQINYNIAGKYYKLSADQNDQHGLISYGNLCYHGLIEVKDILKAKYYYELAAEQNNKNANYFLGFLYYTDFGDYQKAINYLEIASQENSYASKLLGKIYLHGQEIQQDYMKAKHYYELSASMNNSGALVKLGKMYFRGKGVEKNLLKAREYYEMAIKYNNPNALYYLSQLYSTEDSVGIDISKSMNYLLKCIQIHFEKRNLYQQSTKNFFSYSICNKYHYHSNNDLGLIYLIEFQDFEKAENYIRKGAYGEYPFGQSNLGLLLFFSNKYQEAEYMFLRASKHNFAIAEYNLGYLYEINNKREESIQMYIKASIDEDAPFIFHGKHYEDKRLSISKSFIICFTNLKLAFYYFAESDFENSKRYFIKSFSRFNLNEKSPNNMNEIFTYFEDFIYELPLFKMITKHILEMNKDQEKIDLPIHYLDSFDKDNLYLKEKESFIPHSKNNLIMSEKTIYNNDDNKTRDNDKKDSCGKDHIFDDLEQLFEFAKSNHREVFIETIQTILHKIEKVLYTPPYQILFGRIDISKVKKQVNERKTINKCFYEGFDIE</sequence>